<accession>A0A4C1URK5</accession>
<comment type="caution">
    <text evidence="1">The sequence shown here is derived from an EMBL/GenBank/DDBJ whole genome shotgun (WGS) entry which is preliminary data.</text>
</comment>
<sequence>MEYTFIRTGFEWLDAAYVFVRSGAARLDPYELRTVVPYTYTLSERSTELHGRRKGGAGATLAARTWKTFYIGRPWRCTRRAPLIANSPDERTLKAEHMLDEDAPLWPRYLTSFLYFAPINDSEKSTGGEYFSKRLLKNIKY</sequence>
<protein>
    <submittedName>
        <fullName evidence="1">Uncharacterized protein</fullName>
    </submittedName>
</protein>
<dbReference type="Proteomes" id="UP000299102">
    <property type="component" value="Unassembled WGS sequence"/>
</dbReference>
<name>A0A4C1URK5_EUMVA</name>
<evidence type="ECO:0000313" key="2">
    <source>
        <dbReference type="Proteomes" id="UP000299102"/>
    </source>
</evidence>
<proteinExistence type="predicted"/>
<reference evidence="1 2" key="1">
    <citation type="journal article" date="2019" name="Commun. Biol.">
        <title>The bagworm genome reveals a unique fibroin gene that provides high tensile strength.</title>
        <authorList>
            <person name="Kono N."/>
            <person name="Nakamura H."/>
            <person name="Ohtoshi R."/>
            <person name="Tomita M."/>
            <person name="Numata K."/>
            <person name="Arakawa K."/>
        </authorList>
    </citation>
    <scope>NUCLEOTIDE SEQUENCE [LARGE SCALE GENOMIC DNA]</scope>
</reference>
<organism evidence="1 2">
    <name type="scientific">Eumeta variegata</name>
    <name type="common">Bagworm moth</name>
    <name type="synonym">Eumeta japonica</name>
    <dbReference type="NCBI Taxonomy" id="151549"/>
    <lineage>
        <taxon>Eukaryota</taxon>
        <taxon>Metazoa</taxon>
        <taxon>Ecdysozoa</taxon>
        <taxon>Arthropoda</taxon>
        <taxon>Hexapoda</taxon>
        <taxon>Insecta</taxon>
        <taxon>Pterygota</taxon>
        <taxon>Neoptera</taxon>
        <taxon>Endopterygota</taxon>
        <taxon>Lepidoptera</taxon>
        <taxon>Glossata</taxon>
        <taxon>Ditrysia</taxon>
        <taxon>Tineoidea</taxon>
        <taxon>Psychidae</taxon>
        <taxon>Oiketicinae</taxon>
        <taxon>Eumeta</taxon>
    </lineage>
</organism>
<dbReference type="EMBL" id="BGZK01000216">
    <property type="protein sequence ID" value="GBP29113.1"/>
    <property type="molecule type" value="Genomic_DNA"/>
</dbReference>
<keyword evidence="2" id="KW-1185">Reference proteome</keyword>
<dbReference type="AlphaFoldDB" id="A0A4C1URK5"/>
<evidence type="ECO:0000313" key="1">
    <source>
        <dbReference type="EMBL" id="GBP29113.1"/>
    </source>
</evidence>
<gene>
    <name evidence="1" type="ORF">EVAR_17649_1</name>
</gene>